<protein>
    <recommendedName>
        <fullName evidence="2">HTH cro/C1-type domain-containing protein</fullName>
    </recommendedName>
</protein>
<dbReference type="Gene3D" id="1.10.260.40">
    <property type="entry name" value="lambda repressor-like DNA-binding domains"/>
    <property type="match status" value="1"/>
</dbReference>
<dbReference type="InterPro" id="IPR036281">
    <property type="entry name" value="SinR/SinI_dimer_dom_sf"/>
</dbReference>
<accession>A0A0C2RP51</accession>
<dbReference type="PANTHER" id="PTHR46797:SF1">
    <property type="entry name" value="METHYLPHOSPHONATE SYNTHASE"/>
    <property type="match status" value="1"/>
</dbReference>
<dbReference type="GO" id="GO:0003677">
    <property type="term" value="F:DNA binding"/>
    <property type="evidence" value="ECO:0007669"/>
    <property type="project" value="UniProtKB-KW"/>
</dbReference>
<comment type="caution">
    <text evidence="3">The sequence shown here is derived from an EMBL/GenBank/DDBJ whole genome shotgun (WGS) entry which is preliminary data.</text>
</comment>
<dbReference type="EMBL" id="JXRQ01000029">
    <property type="protein sequence ID" value="KIL43529.1"/>
    <property type="molecule type" value="Genomic_DNA"/>
</dbReference>
<dbReference type="GO" id="GO:0003700">
    <property type="term" value="F:DNA-binding transcription factor activity"/>
    <property type="evidence" value="ECO:0007669"/>
    <property type="project" value="TreeGrafter"/>
</dbReference>
<dbReference type="AlphaFoldDB" id="A0A0C2RP51"/>
<dbReference type="CDD" id="cd00093">
    <property type="entry name" value="HTH_XRE"/>
    <property type="match status" value="1"/>
</dbReference>
<organism evidence="3 4">
    <name type="scientific">Jeotgalibacillus alimentarius</name>
    <dbReference type="NCBI Taxonomy" id="135826"/>
    <lineage>
        <taxon>Bacteria</taxon>
        <taxon>Bacillati</taxon>
        <taxon>Bacillota</taxon>
        <taxon>Bacilli</taxon>
        <taxon>Bacillales</taxon>
        <taxon>Caryophanaceae</taxon>
        <taxon>Jeotgalibacillus</taxon>
    </lineage>
</organism>
<dbReference type="GO" id="GO:0046983">
    <property type="term" value="F:protein dimerization activity"/>
    <property type="evidence" value="ECO:0007669"/>
    <property type="project" value="InterPro"/>
</dbReference>
<feature type="domain" description="HTH cro/C1-type" evidence="2">
    <location>
        <begin position="6"/>
        <end position="61"/>
    </location>
</feature>
<keyword evidence="1" id="KW-0238">DNA-binding</keyword>
<dbReference type="Pfam" id="PF01381">
    <property type="entry name" value="HTH_3"/>
    <property type="match status" value="1"/>
</dbReference>
<evidence type="ECO:0000256" key="1">
    <source>
        <dbReference type="ARBA" id="ARBA00023125"/>
    </source>
</evidence>
<dbReference type="SUPFAM" id="SSF47406">
    <property type="entry name" value="SinR repressor dimerisation domain-like"/>
    <property type="match status" value="1"/>
</dbReference>
<dbReference type="PANTHER" id="PTHR46797">
    <property type="entry name" value="HTH-TYPE TRANSCRIPTIONAL REGULATOR"/>
    <property type="match status" value="1"/>
</dbReference>
<dbReference type="STRING" id="135826.KP77_32350"/>
<dbReference type="PATRIC" id="fig|135826.4.peg.3213"/>
<reference evidence="3 4" key="1">
    <citation type="submission" date="2015-01" db="EMBL/GenBank/DDBJ databases">
        <title>Genome sequence of Jeotgalibacillus alimentarius.</title>
        <authorList>
            <person name="Goh K.M."/>
            <person name="Chan K.-G."/>
            <person name="Yaakop A.S."/>
            <person name="Ee R."/>
            <person name="Gan H.M."/>
            <person name="Chan C.S."/>
        </authorList>
    </citation>
    <scope>NUCLEOTIDE SEQUENCE [LARGE SCALE GENOMIC DNA]</scope>
    <source>
        <strain evidence="3 4">YKJ-13</strain>
    </source>
</reference>
<dbReference type="SUPFAM" id="SSF47413">
    <property type="entry name" value="lambda repressor-like DNA-binding domains"/>
    <property type="match status" value="1"/>
</dbReference>
<proteinExistence type="predicted"/>
<dbReference type="OrthoDB" id="5190137at2"/>
<keyword evidence="4" id="KW-1185">Reference proteome</keyword>
<dbReference type="InterPro" id="IPR050807">
    <property type="entry name" value="TransReg_Diox_bact_type"/>
</dbReference>
<gene>
    <name evidence="3" type="ORF">KP77_32350</name>
</gene>
<dbReference type="InterPro" id="IPR001387">
    <property type="entry name" value="Cro/C1-type_HTH"/>
</dbReference>
<evidence type="ECO:0000259" key="2">
    <source>
        <dbReference type="PROSITE" id="PS50943"/>
    </source>
</evidence>
<dbReference type="PROSITE" id="PS50943">
    <property type="entry name" value="HTH_CROC1"/>
    <property type="match status" value="1"/>
</dbReference>
<evidence type="ECO:0000313" key="4">
    <source>
        <dbReference type="Proteomes" id="UP000031950"/>
    </source>
</evidence>
<name>A0A0C2RP51_9BACL</name>
<dbReference type="GO" id="GO:0005829">
    <property type="term" value="C:cytosol"/>
    <property type="evidence" value="ECO:0007669"/>
    <property type="project" value="TreeGrafter"/>
</dbReference>
<sequence length="109" mass="12516">MIGQKIKVLRQKKGYSISQLAAKARVSKSYLSDLENNKKNNPSIIVLSRIAATLGSSVDELVAGEQLEKTMIDEEWMDLLEKGVSKGMSKKEFTEFQIYLQYRRDYHEE</sequence>
<evidence type="ECO:0000313" key="3">
    <source>
        <dbReference type="EMBL" id="KIL43529.1"/>
    </source>
</evidence>
<dbReference type="RefSeq" id="WP_041123722.1">
    <property type="nucleotide sequence ID" value="NZ_JXRQ01000029.1"/>
</dbReference>
<dbReference type="InterPro" id="IPR010982">
    <property type="entry name" value="Lambda_DNA-bd_dom_sf"/>
</dbReference>
<dbReference type="Proteomes" id="UP000031950">
    <property type="component" value="Unassembled WGS sequence"/>
</dbReference>
<dbReference type="SMART" id="SM00530">
    <property type="entry name" value="HTH_XRE"/>
    <property type="match status" value="1"/>
</dbReference>